<keyword evidence="3" id="KW-1185">Reference proteome</keyword>
<gene>
    <name evidence="2" type="ORF">B0T14DRAFT_495155</name>
</gene>
<comment type="caution">
    <text evidence="2">The sequence shown here is derived from an EMBL/GenBank/DDBJ whole genome shotgun (WGS) entry which is preliminary data.</text>
</comment>
<dbReference type="Gene3D" id="3.30.40.10">
    <property type="entry name" value="Zinc/RING finger domain, C3HC4 (zinc finger)"/>
    <property type="match status" value="1"/>
</dbReference>
<feature type="region of interest" description="Disordered" evidence="1">
    <location>
        <begin position="74"/>
        <end position="138"/>
    </location>
</feature>
<dbReference type="AlphaFoldDB" id="A0AA40C388"/>
<feature type="compositionally biased region" description="Low complexity" evidence="1">
    <location>
        <begin position="88"/>
        <end position="97"/>
    </location>
</feature>
<evidence type="ECO:0008006" key="4">
    <source>
        <dbReference type="Google" id="ProtNLM"/>
    </source>
</evidence>
<dbReference type="InterPro" id="IPR013083">
    <property type="entry name" value="Znf_RING/FYVE/PHD"/>
</dbReference>
<dbReference type="EMBL" id="JAULSU010000003">
    <property type="protein sequence ID" value="KAK0623721.1"/>
    <property type="molecule type" value="Genomic_DNA"/>
</dbReference>
<dbReference type="SUPFAM" id="SSF57850">
    <property type="entry name" value="RING/U-box"/>
    <property type="match status" value="1"/>
</dbReference>
<feature type="region of interest" description="Disordered" evidence="1">
    <location>
        <begin position="1"/>
        <end position="44"/>
    </location>
</feature>
<accession>A0AA40C388</accession>
<organism evidence="2 3">
    <name type="scientific">Immersiella caudata</name>
    <dbReference type="NCBI Taxonomy" id="314043"/>
    <lineage>
        <taxon>Eukaryota</taxon>
        <taxon>Fungi</taxon>
        <taxon>Dikarya</taxon>
        <taxon>Ascomycota</taxon>
        <taxon>Pezizomycotina</taxon>
        <taxon>Sordariomycetes</taxon>
        <taxon>Sordariomycetidae</taxon>
        <taxon>Sordariales</taxon>
        <taxon>Lasiosphaeriaceae</taxon>
        <taxon>Immersiella</taxon>
    </lineage>
</organism>
<sequence>MSRQDTTTTTTPAAITSPANTGEDQVTQDAAAPTAFPFAPLPPYMPGRPSAAVLGLAWAGPSASEASIEPMPLLESAPAPTSAPPPTSAIISPSGLLTPPPSPRLPPSIPAAPVHPSQSASSPPQASNWSPASPSRPEDHCFHRIKAWVRGNAPAAGTPEPVGTCPICYGELNIHGITPAGPASGRKDGVALQCTHMLCVECHEKVCRETGGPVGCCLLCREKIVAMVRGRKAGLD</sequence>
<protein>
    <recommendedName>
        <fullName evidence="4">RING-type domain-containing protein</fullName>
    </recommendedName>
</protein>
<feature type="compositionally biased region" description="Low complexity" evidence="1">
    <location>
        <begin position="111"/>
        <end position="135"/>
    </location>
</feature>
<feature type="compositionally biased region" description="Pro residues" evidence="1">
    <location>
        <begin position="98"/>
        <end position="110"/>
    </location>
</feature>
<reference evidence="2" key="1">
    <citation type="submission" date="2023-06" db="EMBL/GenBank/DDBJ databases">
        <title>Genome-scale phylogeny and comparative genomics of the fungal order Sordariales.</title>
        <authorList>
            <consortium name="Lawrence Berkeley National Laboratory"/>
            <person name="Hensen N."/>
            <person name="Bonometti L."/>
            <person name="Westerberg I."/>
            <person name="Brannstrom I.O."/>
            <person name="Guillou S."/>
            <person name="Cros-Aarteil S."/>
            <person name="Calhoun S."/>
            <person name="Haridas S."/>
            <person name="Kuo A."/>
            <person name="Mondo S."/>
            <person name="Pangilinan J."/>
            <person name="Riley R."/>
            <person name="Labutti K."/>
            <person name="Andreopoulos B."/>
            <person name="Lipzen A."/>
            <person name="Chen C."/>
            <person name="Yanf M."/>
            <person name="Daum C."/>
            <person name="Ng V."/>
            <person name="Clum A."/>
            <person name="Steindorff A."/>
            <person name="Ohm R."/>
            <person name="Martin F."/>
            <person name="Silar P."/>
            <person name="Natvig D."/>
            <person name="Lalanne C."/>
            <person name="Gautier V."/>
            <person name="Ament-Velasquez S.L."/>
            <person name="Kruys A."/>
            <person name="Hutchinson M.I."/>
            <person name="Powell A.J."/>
            <person name="Barry K."/>
            <person name="Miller A.N."/>
            <person name="Grigoriev I.V."/>
            <person name="Debuchy R."/>
            <person name="Gladieux P."/>
            <person name="Thoren M.H."/>
            <person name="Johannesson H."/>
        </authorList>
    </citation>
    <scope>NUCLEOTIDE SEQUENCE</scope>
    <source>
        <strain evidence="2">CBS 606.72</strain>
    </source>
</reference>
<proteinExistence type="predicted"/>
<evidence type="ECO:0000313" key="3">
    <source>
        <dbReference type="Proteomes" id="UP001175000"/>
    </source>
</evidence>
<evidence type="ECO:0000313" key="2">
    <source>
        <dbReference type="EMBL" id="KAK0623721.1"/>
    </source>
</evidence>
<evidence type="ECO:0000256" key="1">
    <source>
        <dbReference type="SAM" id="MobiDB-lite"/>
    </source>
</evidence>
<name>A0AA40C388_9PEZI</name>
<feature type="compositionally biased region" description="Low complexity" evidence="1">
    <location>
        <begin position="1"/>
        <end position="21"/>
    </location>
</feature>
<dbReference type="Proteomes" id="UP001175000">
    <property type="component" value="Unassembled WGS sequence"/>
</dbReference>